<keyword evidence="10 19" id="KW-0812">Transmembrane</keyword>
<evidence type="ECO:0000256" key="2">
    <source>
        <dbReference type="ARBA" id="ARBA00004651"/>
    </source>
</evidence>
<name>A0A523BF48_9CREN</name>
<evidence type="ECO:0000256" key="16">
    <source>
        <dbReference type="ARBA" id="ARBA00032853"/>
    </source>
</evidence>
<evidence type="ECO:0000256" key="1">
    <source>
        <dbReference type="ARBA" id="ARBA00001946"/>
    </source>
</evidence>
<comment type="catalytic activity">
    <reaction evidence="17 19">
        <text>alpha-ribazole + adenosylcob(III)inamide-GDP = adenosylcob(III)alamin + GMP + H(+)</text>
        <dbReference type="Rhea" id="RHEA:16049"/>
        <dbReference type="ChEBI" id="CHEBI:10329"/>
        <dbReference type="ChEBI" id="CHEBI:15378"/>
        <dbReference type="ChEBI" id="CHEBI:18408"/>
        <dbReference type="ChEBI" id="CHEBI:58115"/>
        <dbReference type="ChEBI" id="CHEBI:60487"/>
        <dbReference type="EC" id="2.7.8.26"/>
    </reaction>
</comment>
<evidence type="ECO:0000256" key="14">
    <source>
        <dbReference type="ARBA" id="ARBA00025228"/>
    </source>
</evidence>
<evidence type="ECO:0000256" key="18">
    <source>
        <dbReference type="ARBA" id="ARBA00049504"/>
    </source>
</evidence>
<comment type="cofactor">
    <cofactor evidence="1 19">
        <name>Mg(2+)</name>
        <dbReference type="ChEBI" id="CHEBI:18420"/>
    </cofactor>
</comment>
<dbReference type="EMBL" id="QNVH01000011">
    <property type="protein sequence ID" value="TDA39524.1"/>
    <property type="molecule type" value="Genomic_DNA"/>
</dbReference>
<accession>A0A523BF48</accession>
<evidence type="ECO:0000256" key="6">
    <source>
        <dbReference type="ARBA" id="ARBA00015850"/>
    </source>
</evidence>
<evidence type="ECO:0000313" key="21">
    <source>
        <dbReference type="Proteomes" id="UP000315399"/>
    </source>
</evidence>
<feature type="transmembrane region" description="Helical" evidence="19">
    <location>
        <begin position="62"/>
        <end position="80"/>
    </location>
</feature>
<keyword evidence="9 19" id="KW-0808">Transferase</keyword>
<evidence type="ECO:0000256" key="8">
    <source>
        <dbReference type="ARBA" id="ARBA00022573"/>
    </source>
</evidence>
<keyword evidence="8 19" id="KW-0169">Cobalamin biosynthesis</keyword>
<comment type="pathway">
    <text evidence="3 19">Cofactor biosynthesis; adenosylcobalamin biosynthesis; adenosylcobalamin from cob(II)yrinate a,c-diamide: step 7/7.</text>
</comment>
<dbReference type="PANTHER" id="PTHR34148:SF1">
    <property type="entry name" value="ADENOSYLCOBINAMIDE-GDP RIBAZOLETRANSFERASE"/>
    <property type="match status" value="1"/>
</dbReference>
<feature type="transmembrane region" description="Helical" evidence="19">
    <location>
        <begin position="224"/>
        <end position="246"/>
    </location>
</feature>
<comment type="function">
    <text evidence="14 19">Joins adenosylcobinamide-GDP and alpha-ribazole to generate adenosylcobalamin (Ado-cobalamin). Also synthesizes adenosylcobalamin 5'-phosphate from adenosylcobinamide-GDP and alpha-ribazole 5'-phosphate.</text>
</comment>
<evidence type="ECO:0000256" key="13">
    <source>
        <dbReference type="ARBA" id="ARBA00023136"/>
    </source>
</evidence>
<dbReference type="UniPathway" id="UPA00148">
    <property type="reaction ID" value="UER00238"/>
</dbReference>
<dbReference type="NCBIfam" id="TIGR00317">
    <property type="entry name" value="cobS"/>
    <property type="match status" value="1"/>
</dbReference>
<dbReference type="EC" id="2.7.8.26" evidence="5 19"/>
<keyword evidence="7 19" id="KW-1003">Cell membrane</keyword>
<evidence type="ECO:0000256" key="17">
    <source>
        <dbReference type="ARBA" id="ARBA00048623"/>
    </source>
</evidence>
<feature type="transmembrane region" description="Helical" evidence="19">
    <location>
        <begin position="109"/>
        <end position="130"/>
    </location>
</feature>
<evidence type="ECO:0000256" key="15">
    <source>
        <dbReference type="ARBA" id="ARBA00032605"/>
    </source>
</evidence>
<evidence type="ECO:0000256" key="12">
    <source>
        <dbReference type="ARBA" id="ARBA00022989"/>
    </source>
</evidence>
<evidence type="ECO:0000256" key="11">
    <source>
        <dbReference type="ARBA" id="ARBA00022842"/>
    </source>
</evidence>
<dbReference type="PANTHER" id="PTHR34148">
    <property type="entry name" value="ADENOSYLCOBINAMIDE-GDP RIBAZOLETRANSFERASE"/>
    <property type="match status" value="1"/>
</dbReference>
<proteinExistence type="inferred from homology"/>
<evidence type="ECO:0000256" key="10">
    <source>
        <dbReference type="ARBA" id="ARBA00022692"/>
    </source>
</evidence>
<dbReference type="Pfam" id="PF02654">
    <property type="entry name" value="CobS"/>
    <property type="match status" value="1"/>
</dbReference>
<keyword evidence="12 19" id="KW-1133">Transmembrane helix</keyword>
<comment type="caution">
    <text evidence="20">The sequence shown here is derived from an EMBL/GenBank/DDBJ whole genome shotgun (WGS) entry which is preliminary data.</text>
</comment>
<evidence type="ECO:0000313" key="20">
    <source>
        <dbReference type="EMBL" id="TDA39524.1"/>
    </source>
</evidence>
<dbReference type="Proteomes" id="UP000315399">
    <property type="component" value="Unassembled WGS sequence"/>
</dbReference>
<comment type="catalytic activity">
    <reaction evidence="18 19">
        <text>alpha-ribazole 5'-phosphate + adenosylcob(III)inamide-GDP = adenosylcob(III)alamin 5'-phosphate + GMP + H(+)</text>
        <dbReference type="Rhea" id="RHEA:23560"/>
        <dbReference type="ChEBI" id="CHEBI:15378"/>
        <dbReference type="ChEBI" id="CHEBI:57918"/>
        <dbReference type="ChEBI" id="CHEBI:58115"/>
        <dbReference type="ChEBI" id="CHEBI:60487"/>
        <dbReference type="ChEBI" id="CHEBI:60493"/>
        <dbReference type="EC" id="2.7.8.26"/>
    </reaction>
</comment>
<dbReference type="HAMAP" id="MF_00719">
    <property type="entry name" value="CobS"/>
    <property type="match status" value="1"/>
</dbReference>
<protein>
    <recommendedName>
        <fullName evidence="6 19">Adenosylcobinamide-GDP ribazoletransferase</fullName>
        <ecNumber evidence="5 19">2.7.8.26</ecNumber>
    </recommendedName>
    <alternativeName>
        <fullName evidence="16 19">Cobalamin synthase</fullName>
    </alternativeName>
    <alternativeName>
        <fullName evidence="15 19">Cobalamin-5'-phosphate synthase</fullName>
    </alternativeName>
</protein>
<evidence type="ECO:0000256" key="4">
    <source>
        <dbReference type="ARBA" id="ARBA00010561"/>
    </source>
</evidence>
<dbReference type="GO" id="GO:0005886">
    <property type="term" value="C:plasma membrane"/>
    <property type="evidence" value="ECO:0007669"/>
    <property type="project" value="UniProtKB-SubCell"/>
</dbReference>
<dbReference type="GO" id="GO:0008818">
    <property type="term" value="F:cobalamin 5'-phosphate synthase activity"/>
    <property type="evidence" value="ECO:0007669"/>
    <property type="project" value="UniProtKB-UniRule"/>
</dbReference>
<evidence type="ECO:0000256" key="3">
    <source>
        <dbReference type="ARBA" id="ARBA00004663"/>
    </source>
</evidence>
<dbReference type="AlphaFoldDB" id="A0A523BF48"/>
<sequence>MKVGAKEGLRSTISFLTVLPIGEGNLEDMARHAYFFPLVGALIGLISGGLGFILFRTLPPPLAGILALLTLLLLTGLNHLDGVLDLGDALMFRGTKEERMKVLHDKNHGVGGIAALYFLLSITAVVVMLTGERIFTSFIMAETYAKLSMVMGGCFGKPHDRGIGRIFILEVRKGIVKNLFLGIVATASVTLALGLPFLTLVGLFIITLFSIIWTSYLNKVFGCITGDMLGCMNEISRLICLFLFWVSEVR</sequence>
<reference evidence="20 21" key="1">
    <citation type="journal article" date="2019" name="Nat. Microbiol.">
        <title>Expanding anaerobic alkane metabolism in the domain of Archaea.</title>
        <authorList>
            <person name="Wang Y."/>
            <person name="Wegener G."/>
            <person name="Hou J."/>
            <person name="Wang F."/>
            <person name="Xiao X."/>
        </authorList>
    </citation>
    <scope>NUCLEOTIDE SEQUENCE [LARGE SCALE GENOMIC DNA]</scope>
    <source>
        <strain evidence="20">WYZ-LMO10</strain>
    </source>
</reference>
<evidence type="ECO:0000256" key="9">
    <source>
        <dbReference type="ARBA" id="ARBA00022679"/>
    </source>
</evidence>
<gene>
    <name evidence="19 20" type="primary">cobS</name>
    <name evidence="20" type="ORF">DSO08_01985</name>
</gene>
<feature type="transmembrane region" description="Helical" evidence="19">
    <location>
        <begin position="34"/>
        <end position="55"/>
    </location>
</feature>
<evidence type="ECO:0000256" key="19">
    <source>
        <dbReference type="HAMAP-Rule" id="MF_00719"/>
    </source>
</evidence>
<evidence type="ECO:0000256" key="7">
    <source>
        <dbReference type="ARBA" id="ARBA00022475"/>
    </source>
</evidence>
<keyword evidence="11 19" id="KW-0460">Magnesium</keyword>
<organism evidence="20 21">
    <name type="scientific">Thermoproteota archaeon</name>
    <dbReference type="NCBI Taxonomy" id="2056631"/>
    <lineage>
        <taxon>Archaea</taxon>
        <taxon>Thermoproteota</taxon>
    </lineage>
</organism>
<evidence type="ECO:0000256" key="5">
    <source>
        <dbReference type="ARBA" id="ARBA00013200"/>
    </source>
</evidence>
<feature type="transmembrane region" description="Helical" evidence="19">
    <location>
        <begin position="179"/>
        <end position="212"/>
    </location>
</feature>
<comment type="subcellular location">
    <subcellularLocation>
        <location evidence="2 19">Cell membrane</location>
        <topology evidence="2 19">Multi-pass membrane protein</topology>
    </subcellularLocation>
</comment>
<dbReference type="GO" id="GO:0051073">
    <property type="term" value="F:adenosylcobinamide-GDP ribazoletransferase activity"/>
    <property type="evidence" value="ECO:0007669"/>
    <property type="project" value="UniProtKB-UniRule"/>
</dbReference>
<comment type="similarity">
    <text evidence="4 19">Belongs to the CobS family.</text>
</comment>
<dbReference type="InterPro" id="IPR003805">
    <property type="entry name" value="CobS"/>
</dbReference>
<dbReference type="GO" id="GO:0009236">
    <property type="term" value="P:cobalamin biosynthetic process"/>
    <property type="evidence" value="ECO:0007669"/>
    <property type="project" value="UniProtKB-UniRule"/>
</dbReference>
<keyword evidence="13 19" id="KW-0472">Membrane</keyword>